<comment type="caution">
    <text evidence="1">The sequence shown here is derived from an EMBL/GenBank/DDBJ whole genome shotgun (WGS) entry which is preliminary data.</text>
</comment>
<gene>
    <name evidence="1" type="ORF">C4F49_14870</name>
</gene>
<evidence type="ECO:0000313" key="2">
    <source>
        <dbReference type="Proteomes" id="UP000616201"/>
    </source>
</evidence>
<keyword evidence="2" id="KW-1185">Reference proteome</keyword>
<evidence type="ECO:0000313" key="1">
    <source>
        <dbReference type="EMBL" id="MBE8714964.1"/>
    </source>
</evidence>
<organism evidence="1 2">
    <name type="scientific">Sphingobacterium hungaricum</name>
    <dbReference type="NCBI Taxonomy" id="2082723"/>
    <lineage>
        <taxon>Bacteria</taxon>
        <taxon>Pseudomonadati</taxon>
        <taxon>Bacteroidota</taxon>
        <taxon>Sphingobacteriia</taxon>
        <taxon>Sphingobacteriales</taxon>
        <taxon>Sphingobacteriaceae</taxon>
        <taxon>Sphingobacterium</taxon>
    </lineage>
</organism>
<reference evidence="1" key="1">
    <citation type="submission" date="2018-02" db="EMBL/GenBank/DDBJ databases">
        <authorList>
            <person name="Vasarhelyi B.M."/>
            <person name="Deshmukh S."/>
            <person name="Balint B."/>
            <person name="Kukolya J."/>
        </authorList>
    </citation>
    <scope>NUCLEOTIDE SEQUENCE</scope>
    <source>
        <strain evidence="1">KB22</strain>
    </source>
</reference>
<dbReference type="EMBL" id="PRDK01000009">
    <property type="protein sequence ID" value="MBE8714964.1"/>
    <property type="molecule type" value="Genomic_DNA"/>
</dbReference>
<name>A0A928V2J4_9SPHI</name>
<dbReference type="Proteomes" id="UP000616201">
    <property type="component" value="Unassembled WGS sequence"/>
</dbReference>
<sequence length="116" mass="12957">MRQRKCFDFNLEGSTSATFLIPIENFKIDYTKNLGVFKISYKFQASVASGMVIYSLENKTLDPSLPYFSKPMNKSKQDIDLGILAGDVSIKLILYGVLNDTVETTVYTLAISKIGI</sequence>
<accession>A0A928V2J4</accession>
<proteinExistence type="predicted"/>
<dbReference type="AlphaFoldDB" id="A0A928V2J4"/>
<protein>
    <submittedName>
        <fullName evidence="1">Uncharacterized protein</fullName>
    </submittedName>
</protein>